<reference evidence="4 5" key="1">
    <citation type="submission" date="2021-03" db="EMBL/GenBank/DDBJ databases">
        <title>Complete genome of Streptomyces formicae strain 1H-GS9 (DSM 100524).</title>
        <authorList>
            <person name="Atanasov K.E."/>
            <person name="Altabella T."/>
            <person name="Ferrer A."/>
        </authorList>
    </citation>
    <scope>NUCLEOTIDE SEQUENCE [LARGE SCALE GENOMIC DNA]</scope>
    <source>
        <strain evidence="4 5">1H-GS9</strain>
    </source>
</reference>
<dbReference type="Pfam" id="PF00550">
    <property type="entry name" value="PP-binding"/>
    <property type="match status" value="1"/>
</dbReference>
<keyword evidence="2" id="KW-0812">Transmembrane</keyword>
<organism evidence="4 5">
    <name type="scientific">Streptomyces formicae</name>
    <dbReference type="NCBI Taxonomy" id="1616117"/>
    <lineage>
        <taxon>Bacteria</taxon>
        <taxon>Bacillati</taxon>
        <taxon>Actinomycetota</taxon>
        <taxon>Actinomycetes</taxon>
        <taxon>Kitasatosporales</taxon>
        <taxon>Streptomycetaceae</taxon>
        <taxon>Streptomyces</taxon>
    </lineage>
</organism>
<feature type="domain" description="Carrier" evidence="3">
    <location>
        <begin position="1"/>
        <end position="61"/>
    </location>
</feature>
<feature type="transmembrane region" description="Helical" evidence="2">
    <location>
        <begin position="637"/>
        <end position="659"/>
    </location>
</feature>
<dbReference type="SUPFAM" id="SSF51161">
    <property type="entry name" value="Trimeric LpxA-like enzymes"/>
    <property type="match status" value="3"/>
</dbReference>
<evidence type="ECO:0000259" key="3">
    <source>
        <dbReference type="PROSITE" id="PS50075"/>
    </source>
</evidence>
<dbReference type="PANTHER" id="PTHR43300">
    <property type="entry name" value="ACETYLTRANSFERASE"/>
    <property type="match status" value="1"/>
</dbReference>
<feature type="compositionally biased region" description="Low complexity" evidence="1">
    <location>
        <begin position="336"/>
        <end position="357"/>
    </location>
</feature>
<feature type="transmembrane region" description="Helical" evidence="2">
    <location>
        <begin position="374"/>
        <end position="393"/>
    </location>
</feature>
<accession>A0ABY3X0J4</accession>
<dbReference type="PROSITE" id="PS50075">
    <property type="entry name" value="CARRIER"/>
    <property type="match status" value="1"/>
</dbReference>
<feature type="transmembrane region" description="Helical" evidence="2">
    <location>
        <begin position="158"/>
        <end position="179"/>
    </location>
</feature>
<sequence length="847" mass="90002">MSAEQVPVDSHFFHDLGADSLVMARFCARIRKRADLPPVSMKDVYRNPTVRSLALALTPAHTPAEESVPVPVSVPVRAPASVPAPPSAADSVRAPASAEGPAAETGRAGARQGAYVVCGILQLLLFLGYSCLAALAAVEGGAWVAAASGVAGTYARSVAVAAVGLAALCAFPVAAKWILIGRFTERQFPVWSLAYVRFWCVRTLIRTSPVRLFTGSPLYSLYLRALGARIGRNVAVFSAHAPVCADLLTIGDGTVIRRNVFLTCYRAESGRIHTGRVTLGRDAHVGEQSVLETGTSMGDGARLGHASALFAGQSVPAGAYWHGSPAQPAPAPAPALPALAPTSTSTRTGTGAGTGTDLVAGGDRRRWAYPLLQLLAQVGICLPVAFLAAELVLTRVPPLNVLTGHRPGAFTSVGFYAEALAGSFVLFFGALLAGLAVTMVVPRLLNRLIEPDKVYPLYGLHYAVHRGVAALTNRMFFTTLFGDSSAIVHYLRRLGYDLCRIEQTGSNFGIEIKHDSPYLSTIGTGTMVADGLHLINADYSSTSFRLSRVTVGAHSFLGNNIAYPSGGRAGDNCLLGTKVQVPLDGPVREGVGLLGSPCFEIPRTVTRDNVLREPAGGMEPARLLAAKNRHNTLTAALYLLVRWLHFFLITLIAAGAAALHPVAGAPVIAVAGALVLACTVVHYALFERAVTRFRSLAPLSCSIYEDAFWRHERFWKLASIGYERIFDGTPYKNLVWRLLGVRLGKRVFDDGCSIVERTLTAIGDECTLNAGSVIQCHSQEDGAFKSDHTTLAARCTLGVGAFVHYGVSIGEDAQLACDSFLMKGEEVPERARWGGNPARPLPQSVGH</sequence>
<dbReference type="SUPFAM" id="SSF47336">
    <property type="entry name" value="ACP-like"/>
    <property type="match status" value="1"/>
</dbReference>
<dbReference type="Gene3D" id="1.10.1200.10">
    <property type="entry name" value="ACP-like"/>
    <property type="match status" value="1"/>
</dbReference>
<name>A0ABY3X0J4_9ACTN</name>
<dbReference type="InterPro" id="IPR012728">
    <property type="entry name" value="Pls/PosA_C"/>
</dbReference>
<dbReference type="Gene3D" id="2.160.10.10">
    <property type="entry name" value="Hexapeptide repeat proteins"/>
    <property type="match status" value="2"/>
</dbReference>
<dbReference type="InterPro" id="IPR011004">
    <property type="entry name" value="Trimer_LpxA-like_sf"/>
</dbReference>
<evidence type="ECO:0000313" key="5">
    <source>
        <dbReference type="Proteomes" id="UP000828924"/>
    </source>
</evidence>
<dbReference type="NCBIfam" id="TIGR02353">
    <property type="entry name" value="NRPS_term_dom"/>
    <property type="match status" value="1"/>
</dbReference>
<dbReference type="InterPro" id="IPR009081">
    <property type="entry name" value="PP-bd_ACP"/>
</dbReference>
<feature type="transmembrane region" description="Helical" evidence="2">
    <location>
        <begin position="665"/>
        <end position="686"/>
    </location>
</feature>
<keyword evidence="2" id="KW-1133">Transmembrane helix</keyword>
<dbReference type="InterPro" id="IPR050179">
    <property type="entry name" value="Trans_hexapeptide_repeat"/>
</dbReference>
<feature type="compositionally biased region" description="Low complexity" evidence="1">
    <location>
        <begin position="84"/>
        <end position="98"/>
    </location>
</feature>
<feature type="region of interest" description="Disordered" evidence="1">
    <location>
        <begin position="323"/>
        <end position="357"/>
    </location>
</feature>
<evidence type="ECO:0000256" key="1">
    <source>
        <dbReference type="SAM" id="MobiDB-lite"/>
    </source>
</evidence>
<evidence type="ECO:0000256" key="2">
    <source>
        <dbReference type="SAM" id="Phobius"/>
    </source>
</evidence>
<proteinExistence type="predicted"/>
<dbReference type="InterPro" id="IPR036736">
    <property type="entry name" value="ACP-like_sf"/>
</dbReference>
<keyword evidence="2" id="KW-0472">Membrane</keyword>
<dbReference type="Proteomes" id="UP000828924">
    <property type="component" value="Chromosome"/>
</dbReference>
<feature type="transmembrane region" description="Helical" evidence="2">
    <location>
        <begin position="413"/>
        <end position="441"/>
    </location>
</feature>
<protein>
    <submittedName>
        <fullName evidence="4">Peptide synthetase</fullName>
    </submittedName>
</protein>
<keyword evidence="5" id="KW-1185">Reference proteome</keyword>
<dbReference type="EMBL" id="CP071872">
    <property type="protein sequence ID" value="UNM16572.1"/>
    <property type="molecule type" value="Genomic_DNA"/>
</dbReference>
<gene>
    <name evidence="4" type="ORF">J4032_17440</name>
</gene>
<feature type="transmembrane region" description="Helical" evidence="2">
    <location>
        <begin position="114"/>
        <end position="138"/>
    </location>
</feature>
<feature type="region of interest" description="Disordered" evidence="1">
    <location>
        <begin position="84"/>
        <end position="104"/>
    </location>
</feature>
<dbReference type="PANTHER" id="PTHR43300:SF11">
    <property type="entry name" value="ACETYLTRANSFERASE RV3034C-RELATED"/>
    <property type="match status" value="1"/>
</dbReference>
<evidence type="ECO:0000313" key="4">
    <source>
        <dbReference type="EMBL" id="UNM16572.1"/>
    </source>
</evidence>